<keyword evidence="1 2" id="KW-0732">Signal</keyword>
<dbReference type="EMBL" id="CP106735">
    <property type="protein sequence ID" value="UXX79273.1"/>
    <property type="molecule type" value="Genomic_DNA"/>
</dbReference>
<dbReference type="InterPro" id="IPR011250">
    <property type="entry name" value="OMP/PagP_B-barrel"/>
</dbReference>
<accession>A0ABY6D2H5</accession>
<dbReference type="Proteomes" id="UP001062165">
    <property type="component" value="Chromosome"/>
</dbReference>
<feature type="domain" description="Outer membrane protein beta-barrel" evidence="3">
    <location>
        <begin position="7"/>
        <end position="168"/>
    </location>
</feature>
<evidence type="ECO:0000313" key="5">
    <source>
        <dbReference type="Proteomes" id="UP001062165"/>
    </source>
</evidence>
<feature type="chain" id="PRO_5045975708" evidence="2">
    <location>
        <begin position="22"/>
        <end position="173"/>
    </location>
</feature>
<dbReference type="SUPFAM" id="SSF56925">
    <property type="entry name" value="OMPA-like"/>
    <property type="match status" value="1"/>
</dbReference>
<dbReference type="RefSeq" id="WP_263051016.1">
    <property type="nucleotide sequence ID" value="NZ_CP106735.1"/>
</dbReference>
<gene>
    <name evidence="4" type="ORF">N7E81_18125</name>
</gene>
<keyword evidence="5" id="KW-1185">Reference proteome</keyword>
<proteinExistence type="predicted"/>
<evidence type="ECO:0000259" key="3">
    <source>
        <dbReference type="Pfam" id="PF13505"/>
    </source>
</evidence>
<dbReference type="Pfam" id="PF13505">
    <property type="entry name" value="OMP_b-brl"/>
    <property type="match status" value="1"/>
</dbReference>
<evidence type="ECO:0000313" key="4">
    <source>
        <dbReference type="EMBL" id="UXX79273.1"/>
    </source>
</evidence>
<protein>
    <submittedName>
        <fullName evidence="4">Porin family protein</fullName>
    </submittedName>
</protein>
<evidence type="ECO:0000256" key="1">
    <source>
        <dbReference type="ARBA" id="ARBA00022729"/>
    </source>
</evidence>
<reference evidence="4" key="1">
    <citation type="submission" date="2022-10" db="EMBL/GenBank/DDBJ databases">
        <title>Comparative genomics and taxonomic characterization of three novel marine species of genus Reichenbachiella exhibiting antioxidant and polysaccharide degradation activities.</title>
        <authorList>
            <person name="Muhammad N."/>
            <person name="Lee Y.-J."/>
            <person name="Ko J."/>
            <person name="Kim S.-G."/>
        </authorList>
    </citation>
    <scope>NUCLEOTIDE SEQUENCE</scope>
    <source>
        <strain evidence="4">Wsw4-B4</strain>
    </source>
</reference>
<organism evidence="4 5">
    <name type="scientific">Reichenbachiella carrageenanivorans</name>
    <dbReference type="NCBI Taxonomy" id="2979869"/>
    <lineage>
        <taxon>Bacteria</taxon>
        <taxon>Pseudomonadati</taxon>
        <taxon>Bacteroidota</taxon>
        <taxon>Cytophagia</taxon>
        <taxon>Cytophagales</taxon>
        <taxon>Reichenbachiellaceae</taxon>
        <taxon>Reichenbachiella</taxon>
    </lineage>
</organism>
<feature type="signal peptide" evidence="2">
    <location>
        <begin position="1"/>
        <end position="21"/>
    </location>
</feature>
<dbReference type="Gene3D" id="2.40.160.20">
    <property type="match status" value="1"/>
</dbReference>
<sequence>MKTKLLALALVSLFAINGAMAQEQGEIRAGLGLVLGTKAGVSDTGESKIGFGLSPSVEYLITDVISGNASYDFYFKSSVGGVDYKLSYLNIEGKYYFMTDDLQVYGLAGIGVGFAKAEANGVSASTSETGLNIGGGVCLPLTDVLGFNGELKYQTAGDGQLAIKAGVFYTFGN</sequence>
<evidence type="ECO:0000256" key="2">
    <source>
        <dbReference type="SAM" id="SignalP"/>
    </source>
</evidence>
<dbReference type="InterPro" id="IPR027385">
    <property type="entry name" value="Beta-barrel_OMP"/>
</dbReference>
<name>A0ABY6D2H5_9BACT</name>